<evidence type="ECO:0000313" key="3">
    <source>
        <dbReference type="Proteomes" id="UP000291343"/>
    </source>
</evidence>
<proteinExistence type="predicted"/>
<dbReference type="PIRSF" id="PIRSF001221">
    <property type="entry name" value="Amidase_fungi"/>
    <property type="match status" value="1"/>
</dbReference>
<dbReference type="STRING" id="195883.A0A482XVH5"/>
<reference evidence="2 3" key="1">
    <citation type="journal article" date="2017" name="Gigascience">
        <title>Genome sequence of the small brown planthopper, Laodelphax striatellus.</title>
        <authorList>
            <person name="Zhu J."/>
            <person name="Jiang F."/>
            <person name="Wang X."/>
            <person name="Yang P."/>
            <person name="Bao Y."/>
            <person name="Zhao W."/>
            <person name="Wang W."/>
            <person name="Lu H."/>
            <person name="Wang Q."/>
            <person name="Cui N."/>
            <person name="Li J."/>
            <person name="Chen X."/>
            <person name="Luo L."/>
            <person name="Yu J."/>
            <person name="Kang L."/>
            <person name="Cui F."/>
        </authorList>
    </citation>
    <scope>NUCLEOTIDE SEQUENCE [LARGE SCALE GENOMIC DNA]</scope>
    <source>
        <strain evidence="2">Lst14</strain>
    </source>
</reference>
<dbReference type="PANTHER" id="PTHR43372:SF3">
    <property type="entry name" value="AT07710P-RELATED"/>
    <property type="match status" value="1"/>
</dbReference>
<organism evidence="2 3">
    <name type="scientific">Laodelphax striatellus</name>
    <name type="common">Small brown planthopper</name>
    <name type="synonym">Delphax striatella</name>
    <dbReference type="NCBI Taxonomy" id="195883"/>
    <lineage>
        <taxon>Eukaryota</taxon>
        <taxon>Metazoa</taxon>
        <taxon>Ecdysozoa</taxon>
        <taxon>Arthropoda</taxon>
        <taxon>Hexapoda</taxon>
        <taxon>Insecta</taxon>
        <taxon>Pterygota</taxon>
        <taxon>Neoptera</taxon>
        <taxon>Paraneoptera</taxon>
        <taxon>Hemiptera</taxon>
        <taxon>Auchenorrhyncha</taxon>
        <taxon>Fulgoroidea</taxon>
        <taxon>Delphacidae</taxon>
        <taxon>Criomorphinae</taxon>
        <taxon>Laodelphax</taxon>
    </lineage>
</organism>
<dbReference type="InterPro" id="IPR052739">
    <property type="entry name" value="FAAH2"/>
</dbReference>
<comment type="caution">
    <text evidence="2">The sequence shown here is derived from an EMBL/GenBank/DDBJ whole genome shotgun (WGS) entry which is preliminary data.</text>
</comment>
<evidence type="ECO:0000313" key="2">
    <source>
        <dbReference type="EMBL" id="RZF49170.1"/>
    </source>
</evidence>
<dbReference type="SUPFAM" id="SSF75304">
    <property type="entry name" value="Amidase signature (AS) enzymes"/>
    <property type="match status" value="1"/>
</dbReference>
<dbReference type="GO" id="GO:0012505">
    <property type="term" value="C:endomembrane system"/>
    <property type="evidence" value="ECO:0007669"/>
    <property type="project" value="TreeGrafter"/>
</dbReference>
<name>A0A482XVH5_LAOST</name>
<dbReference type="InParanoid" id="A0A482XVH5"/>
<accession>A0A482XVH5</accession>
<dbReference type="Proteomes" id="UP000291343">
    <property type="component" value="Unassembled WGS sequence"/>
</dbReference>
<dbReference type="OrthoDB" id="6428749at2759"/>
<dbReference type="SMR" id="A0A482XVH5"/>
<dbReference type="InterPro" id="IPR023631">
    <property type="entry name" value="Amidase_dom"/>
</dbReference>
<evidence type="ECO:0000259" key="1">
    <source>
        <dbReference type="Pfam" id="PF01425"/>
    </source>
</evidence>
<keyword evidence="3" id="KW-1185">Reference proteome</keyword>
<dbReference type="InterPro" id="IPR036928">
    <property type="entry name" value="AS_sf"/>
</dbReference>
<dbReference type="AlphaFoldDB" id="A0A482XVH5"/>
<dbReference type="Pfam" id="PF01425">
    <property type="entry name" value="Amidase"/>
    <property type="match status" value="1"/>
</dbReference>
<protein>
    <recommendedName>
        <fullName evidence="1">Amidase domain-containing protein</fullName>
    </recommendedName>
</protein>
<dbReference type="EMBL" id="QKKF02000377">
    <property type="protein sequence ID" value="RZF49170.1"/>
    <property type="molecule type" value="Genomic_DNA"/>
</dbReference>
<feature type="domain" description="Amidase" evidence="1">
    <location>
        <begin position="67"/>
        <end position="510"/>
    </location>
</feature>
<dbReference type="PANTHER" id="PTHR43372">
    <property type="entry name" value="FATTY-ACID AMIDE HYDROLASE"/>
    <property type="match status" value="1"/>
</dbReference>
<sequence length="529" mass="57559">MEIFLRLLGVISNFLRLVLEPVFYLISKRDVVMSGTKYQKISNSLNLESATKLCKKVRNGEVRSEDLVGAFGFRARRVQVLLNAVVEERYDKAAQDGYLADQLVSAGDKTETELAKEKPLLGIPISISEACKVEGMSYSIGSVIRQGRKADRDGRAVSLLKKAGAIPFVVSNQPEFGLGAETYNHITGRTANPYCRQRSVGGASGGEATLISSGASVIGLGTDFGGSIQIPAMFAGVFGHKPTPGVISSEGHFAESTDEPYGNRVGVGPLARYAEDLPLVMSVLADEKAPLLHLKQPVDLGRLRVLYIEEPTKSFGMPKVSKEIQQLIKQAANHLSTSCGCQTQMVNNMRFKQMENAPEISSAILFSIKSLPDVFSEVDNPKMKPNIVLEMMKSFIGLSRHTTGALHFSLLKHFNCMLSSSKTEQYIKEGEQLKTDLVECLSDDGVILFPTFPTAAYYHRESAVRALDFSYSALISAMGLPATHVPMGLNSKGLPIGIQVVAAPYKDRLCFAVAQELERAFGGWVPPSN</sequence>
<dbReference type="Gene3D" id="3.90.1300.10">
    <property type="entry name" value="Amidase signature (AS) domain"/>
    <property type="match status" value="1"/>
</dbReference>
<gene>
    <name evidence="2" type="ORF">LSTR_LSTR008456</name>
</gene>